<dbReference type="PROSITE" id="PS50929">
    <property type="entry name" value="ABC_TM1F"/>
    <property type="match status" value="1"/>
</dbReference>
<keyword evidence="4 9" id="KW-0812">Transmembrane</keyword>
<dbReference type="SMART" id="SM00382">
    <property type="entry name" value="AAA"/>
    <property type="match status" value="1"/>
</dbReference>
<keyword evidence="12" id="KW-0378">Hydrolase</keyword>
<dbReference type="STRING" id="398512.Bccel_3977"/>
<dbReference type="InterPro" id="IPR027417">
    <property type="entry name" value="P-loop_NTPase"/>
</dbReference>
<comment type="caution">
    <text evidence="12">The sequence shown here is derived from an EMBL/GenBank/DDBJ whole genome shotgun (WGS) entry which is preliminary data.</text>
</comment>
<name>A0A0L6JSE1_9FIRM</name>
<dbReference type="SUPFAM" id="SSF52540">
    <property type="entry name" value="P-loop containing nucleoside triphosphate hydrolases"/>
    <property type="match status" value="1"/>
</dbReference>
<dbReference type="PANTHER" id="PTHR24221:SF300">
    <property type="entry name" value="MULTIDRUG RESISTANCE-LIKE ATP-BINDING PROTEIN MDLA"/>
    <property type="match status" value="1"/>
</dbReference>
<dbReference type="PROSITE" id="PS00211">
    <property type="entry name" value="ABC_TRANSPORTER_1"/>
    <property type="match status" value="1"/>
</dbReference>
<organism evidence="12 13">
    <name type="scientific">Pseudobacteroides cellulosolvens ATCC 35603 = DSM 2933</name>
    <dbReference type="NCBI Taxonomy" id="398512"/>
    <lineage>
        <taxon>Bacteria</taxon>
        <taxon>Bacillati</taxon>
        <taxon>Bacillota</taxon>
        <taxon>Clostridia</taxon>
        <taxon>Eubacteriales</taxon>
        <taxon>Oscillospiraceae</taxon>
        <taxon>Pseudobacteroides</taxon>
    </lineage>
</organism>
<accession>A0A0L6JSE1</accession>
<dbReference type="GO" id="GO:0005886">
    <property type="term" value="C:plasma membrane"/>
    <property type="evidence" value="ECO:0007669"/>
    <property type="project" value="UniProtKB-SubCell"/>
</dbReference>
<dbReference type="SUPFAM" id="SSF90123">
    <property type="entry name" value="ABC transporter transmembrane region"/>
    <property type="match status" value="1"/>
</dbReference>
<gene>
    <name evidence="12" type="ORF">Bccel_3977</name>
</gene>
<evidence type="ECO:0000256" key="1">
    <source>
        <dbReference type="ARBA" id="ARBA00004651"/>
    </source>
</evidence>
<dbReference type="EC" id="3.6.3.44" evidence="12"/>
<keyword evidence="6" id="KW-0067">ATP-binding</keyword>
<evidence type="ECO:0000256" key="8">
    <source>
        <dbReference type="ARBA" id="ARBA00023136"/>
    </source>
</evidence>
<evidence type="ECO:0000256" key="2">
    <source>
        <dbReference type="ARBA" id="ARBA00022448"/>
    </source>
</evidence>
<dbReference type="EMBL" id="LGTC01000001">
    <property type="protein sequence ID" value="KNY28703.1"/>
    <property type="molecule type" value="Genomic_DNA"/>
</dbReference>
<evidence type="ECO:0000313" key="13">
    <source>
        <dbReference type="Proteomes" id="UP000036923"/>
    </source>
</evidence>
<sequence>MNELRYIKDVILKCKYKYIAGIICIFMVDILQMVLPKVLGVLTDKLKSGNFTKDDLVTYSILIVVVSISTAVFRFSWRYLVFGVSKLIEKTIRERLYIQYQRLSPNYYNVHKTGDLMSHATNDIDNIRMMVGQGVALISDSLLLPAAILVMLILTAGVKMTLAAFSPMIFLIIVVVSNVKNMHIRINRMQEAISDLTEKTRENISGIRVVKSFVQESEEVEKFKKSNLHNKEMNLKFVRIMSTLHPFVMAISYLTFAITLLYGGLKVIYSEITIGEFVTFAGYLLQLIWPIAALGWVTSIFQKGIVSLKRVNILMDENPDIVDSDDSISIDSLDWKIEMKHLNFTYPESHTPSLENINISLKKGKTLAICGKTGSGKTTLINLIPRLFNASAGTLFIDDVDINRISLSSLRKNIGYVPQDTILFSATIKENICFFRDFDDESIIKAAKAAGIHNDIIDFPRQYETIVGERGVNLSGGQKQRISIARAIIGNPSLLVLDDCLSAVDTHTEALILGALKEIMKERTSIIVSHRISAIKDADEIIMLDEGRIIERGNHDSLLEQKGIYCELYQKQLLAAKIEEEE</sequence>
<dbReference type="Pfam" id="PF00664">
    <property type="entry name" value="ABC_membrane"/>
    <property type="match status" value="1"/>
</dbReference>
<feature type="domain" description="ABC transporter" evidence="10">
    <location>
        <begin position="337"/>
        <end position="571"/>
    </location>
</feature>
<evidence type="ECO:0000256" key="6">
    <source>
        <dbReference type="ARBA" id="ARBA00022840"/>
    </source>
</evidence>
<evidence type="ECO:0000256" key="5">
    <source>
        <dbReference type="ARBA" id="ARBA00022741"/>
    </source>
</evidence>
<evidence type="ECO:0000256" key="7">
    <source>
        <dbReference type="ARBA" id="ARBA00022989"/>
    </source>
</evidence>
<dbReference type="InterPro" id="IPR039421">
    <property type="entry name" value="Type_1_exporter"/>
</dbReference>
<dbReference type="FunFam" id="3.40.50.300:FF:000221">
    <property type="entry name" value="Multidrug ABC transporter ATP-binding protein"/>
    <property type="match status" value="1"/>
</dbReference>
<feature type="transmembrane region" description="Helical" evidence="9">
    <location>
        <begin position="277"/>
        <end position="301"/>
    </location>
</feature>
<dbReference type="Gene3D" id="3.40.50.300">
    <property type="entry name" value="P-loop containing nucleotide triphosphate hydrolases"/>
    <property type="match status" value="1"/>
</dbReference>
<evidence type="ECO:0000256" key="9">
    <source>
        <dbReference type="SAM" id="Phobius"/>
    </source>
</evidence>
<dbReference type="PANTHER" id="PTHR24221">
    <property type="entry name" value="ATP-BINDING CASSETTE SUB-FAMILY B"/>
    <property type="match status" value="1"/>
</dbReference>
<keyword evidence="2" id="KW-0813">Transport</keyword>
<protein>
    <submittedName>
        <fullName evidence="12">Xenobiotic-transporting ATPase</fullName>
        <ecNumber evidence="12">3.6.3.44</ecNumber>
    </submittedName>
</protein>
<keyword evidence="3" id="KW-1003">Cell membrane</keyword>
<evidence type="ECO:0000259" key="10">
    <source>
        <dbReference type="PROSITE" id="PS50893"/>
    </source>
</evidence>
<dbReference type="PATRIC" id="fig|398512.5.peg.4159"/>
<dbReference type="InterPro" id="IPR017871">
    <property type="entry name" value="ABC_transporter-like_CS"/>
</dbReference>
<dbReference type="eggNOG" id="COG1132">
    <property type="taxonomic scope" value="Bacteria"/>
</dbReference>
<evidence type="ECO:0000259" key="11">
    <source>
        <dbReference type="PROSITE" id="PS50929"/>
    </source>
</evidence>
<dbReference type="InterPro" id="IPR003439">
    <property type="entry name" value="ABC_transporter-like_ATP-bd"/>
</dbReference>
<dbReference type="AlphaFoldDB" id="A0A0L6JSE1"/>
<feature type="transmembrane region" description="Helical" evidence="9">
    <location>
        <begin position="243"/>
        <end position="265"/>
    </location>
</feature>
<dbReference type="CDD" id="cd18541">
    <property type="entry name" value="ABC_6TM_TmrB_like"/>
    <property type="match status" value="1"/>
</dbReference>
<comment type="subcellular location">
    <subcellularLocation>
        <location evidence="1">Cell membrane</location>
        <topology evidence="1">Multi-pass membrane protein</topology>
    </subcellularLocation>
</comment>
<keyword evidence="8 9" id="KW-0472">Membrane</keyword>
<reference evidence="13" key="1">
    <citation type="submission" date="2015-07" db="EMBL/GenBank/DDBJ databases">
        <title>Near-Complete Genome Sequence of the Cellulolytic Bacterium Bacteroides (Pseudobacteroides) cellulosolvens ATCC 35603.</title>
        <authorList>
            <person name="Dassa B."/>
            <person name="Utturkar S.M."/>
            <person name="Klingeman D.M."/>
            <person name="Hurt R.A."/>
            <person name="Keller M."/>
            <person name="Xu J."/>
            <person name="Reddy Y.H.K."/>
            <person name="Borovok I."/>
            <person name="Grinberg I.R."/>
            <person name="Lamed R."/>
            <person name="Zhivin O."/>
            <person name="Bayer E.A."/>
            <person name="Brown S.D."/>
        </authorList>
    </citation>
    <scope>NUCLEOTIDE SEQUENCE [LARGE SCALE GENOMIC DNA]</scope>
    <source>
        <strain evidence="13">DSM 2933</strain>
    </source>
</reference>
<dbReference type="FunFam" id="1.20.1560.10:FF:000011">
    <property type="entry name" value="Multidrug ABC transporter ATP-binding protein"/>
    <property type="match status" value="1"/>
</dbReference>
<dbReference type="InterPro" id="IPR011527">
    <property type="entry name" value="ABC1_TM_dom"/>
</dbReference>
<dbReference type="PROSITE" id="PS50893">
    <property type="entry name" value="ABC_TRANSPORTER_2"/>
    <property type="match status" value="1"/>
</dbReference>
<feature type="domain" description="ABC transmembrane type-1" evidence="11">
    <location>
        <begin position="19"/>
        <end position="303"/>
    </location>
</feature>
<dbReference type="GO" id="GO:0140359">
    <property type="term" value="F:ABC-type transporter activity"/>
    <property type="evidence" value="ECO:0007669"/>
    <property type="project" value="InterPro"/>
</dbReference>
<dbReference type="InterPro" id="IPR003593">
    <property type="entry name" value="AAA+_ATPase"/>
</dbReference>
<feature type="transmembrane region" description="Helical" evidence="9">
    <location>
        <begin position="56"/>
        <end position="77"/>
    </location>
</feature>
<evidence type="ECO:0000256" key="4">
    <source>
        <dbReference type="ARBA" id="ARBA00022692"/>
    </source>
</evidence>
<dbReference type="GO" id="GO:0016887">
    <property type="term" value="F:ATP hydrolysis activity"/>
    <property type="evidence" value="ECO:0007669"/>
    <property type="project" value="InterPro"/>
</dbReference>
<dbReference type="InterPro" id="IPR036640">
    <property type="entry name" value="ABC1_TM_sf"/>
</dbReference>
<dbReference type="Pfam" id="PF00005">
    <property type="entry name" value="ABC_tran"/>
    <property type="match status" value="1"/>
</dbReference>
<feature type="transmembrane region" description="Helical" evidence="9">
    <location>
        <begin position="160"/>
        <end position="179"/>
    </location>
</feature>
<evidence type="ECO:0000256" key="3">
    <source>
        <dbReference type="ARBA" id="ARBA00022475"/>
    </source>
</evidence>
<proteinExistence type="predicted"/>
<keyword evidence="5" id="KW-0547">Nucleotide-binding</keyword>
<feature type="transmembrane region" description="Helical" evidence="9">
    <location>
        <begin position="134"/>
        <end position="154"/>
    </location>
</feature>
<dbReference type="GO" id="GO:0005524">
    <property type="term" value="F:ATP binding"/>
    <property type="evidence" value="ECO:0007669"/>
    <property type="project" value="UniProtKB-KW"/>
</dbReference>
<dbReference type="Proteomes" id="UP000036923">
    <property type="component" value="Unassembled WGS sequence"/>
</dbReference>
<keyword evidence="13" id="KW-1185">Reference proteome</keyword>
<keyword evidence="7 9" id="KW-1133">Transmembrane helix</keyword>
<feature type="transmembrane region" description="Helical" evidence="9">
    <location>
        <begin position="16"/>
        <end position="36"/>
    </location>
</feature>
<dbReference type="RefSeq" id="WP_036936440.1">
    <property type="nucleotide sequence ID" value="NZ_JQKC01000002.1"/>
</dbReference>
<evidence type="ECO:0000313" key="12">
    <source>
        <dbReference type="EMBL" id="KNY28703.1"/>
    </source>
</evidence>
<dbReference type="Gene3D" id="1.20.1560.10">
    <property type="entry name" value="ABC transporter type 1, transmembrane domain"/>
    <property type="match status" value="1"/>
</dbReference>
<dbReference type="OrthoDB" id="9762778at2"/>